<dbReference type="NCBIfam" id="TIGR00410">
    <property type="entry name" value="lacE"/>
    <property type="match status" value="1"/>
</dbReference>
<protein>
    <recommendedName>
        <fullName evidence="8">Permease IIC component</fullName>
    </recommendedName>
</protein>
<feature type="transmembrane region" description="Helical" evidence="9">
    <location>
        <begin position="105"/>
        <end position="124"/>
    </location>
</feature>
<evidence type="ECO:0000256" key="9">
    <source>
        <dbReference type="SAM" id="Phobius"/>
    </source>
</evidence>
<comment type="subcellular location">
    <subcellularLocation>
        <location evidence="1">Cell membrane</location>
        <topology evidence="1">Multi-pass membrane protein</topology>
    </subcellularLocation>
</comment>
<feature type="domain" description="PTS EIIC type-3" evidence="10">
    <location>
        <begin position="5"/>
        <end position="421"/>
    </location>
</feature>
<proteinExistence type="predicted"/>
<comment type="caution">
    <text evidence="11">The sequence shown here is derived from an EMBL/GenBank/DDBJ whole genome shotgun (WGS) entry which is preliminary data.</text>
</comment>
<dbReference type="EMBL" id="JYGN01000007">
    <property type="protein sequence ID" value="KJQ63121.1"/>
    <property type="molecule type" value="Genomic_DNA"/>
</dbReference>
<dbReference type="InterPro" id="IPR004796">
    <property type="entry name" value="PTS_IIC_cello"/>
</dbReference>
<feature type="transmembrane region" description="Helical" evidence="9">
    <location>
        <begin position="28"/>
        <end position="50"/>
    </location>
</feature>
<reference evidence="11 12" key="1">
    <citation type="submission" date="2015-02" db="EMBL/GenBank/DDBJ databases">
        <title>Evolution of amylase-binding proteins of oral streptococcal species.</title>
        <authorList>
            <person name="Haase E.M."/>
        </authorList>
    </citation>
    <scope>NUCLEOTIDE SEQUENCE [LARGE SCALE GENOMIC DNA]</scope>
    <source>
        <strain evidence="12">UB10712</strain>
    </source>
</reference>
<dbReference type="InterPro" id="IPR051088">
    <property type="entry name" value="PTS_Sugar-EIIC/EIIB"/>
</dbReference>
<evidence type="ECO:0000259" key="10">
    <source>
        <dbReference type="PROSITE" id="PS51105"/>
    </source>
</evidence>
<feature type="transmembrane region" description="Helical" evidence="9">
    <location>
        <begin position="379"/>
        <end position="398"/>
    </location>
</feature>
<dbReference type="PIRSF" id="PIRSF006351">
    <property type="entry name" value="PTS_EIIC-Cellobiose"/>
    <property type="match status" value="1"/>
</dbReference>
<organism evidence="11 12">
    <name type="scientific">Streptococcus gordonii</name>
    <dbReference type="NCBI Taxonomy" id="1302"/>
    <lineage>
        <taxon>Bacteria</taxon>
        <taxon>Bacillati</taxon>
        <taxon>Bacillota</taxon>
        <taxon>Bacilli</taxon>
        <taxon>Lactobacillales</taxon>
        <taxon>Streptococcaceae</taxon>
        <taxon>Streptococcus</taxon>
    </lineage>
</organism>
<evidence type="ECO:0000256" key="6">
    <source>
        <dbReference type="ARBA" id="ARBA00022989"/>
    </source>
</evidence>
<dbReference type="RefSeq" id="WP_012130701.1">
    <property type="nucleotide sequence ID" value="NZ_CP046328.1"/>
</dbReference>
<feature type="transmembrane region" description="Helical" evidence="9">
    <location>
        <begin position="404"/>
        <end position="422"/>
    </location>
</feature>
<feature type="transmembrane region" description="Helical" evidence="9">
    <location>
        <begin position="190"/>
        <end position="210"/>
    </location>
</feature>
<evidence type="ECO:0000256" key="4">
    <source>
        <dbReference type="ARBA" id="ARBA00022597"/>
    </source>
</evidence>
<feature type="transmembrane region" description="Helical" evidence="9">
    <location>
        <begin position="80"/>
        <end position="98"/>
    </location>
</feature>
<keyword evidence="2 8" id="KW-0813">Transport</keyword>
<accession>A0AB34S7D4</accession>
<evidence type="ECO:0000256" key="7">
    <source>
        <dbReference type="ARBA" id="ARBA00023136"/>
    </source>
</evidence>
<keyword evidence="3 8" id="KW-1003">Cell membrane</keyword>
<dbReference type="GO" id="GO:0005886">
    <property type="term" value="C:plasma membrane"/>
    <property type="evidence" value="ECO:0007669"/>
    <property type="project" value="UniProtKB-SubCell"/>
</dbReference>
<name>A0AB34S7D4_STRGN</name>
<comment type="function">
    <text evidence="8">The phosphoenolpyruvate-dependent sugar phosphotransferase system (PTS), a major carbohydrate active -transport system, catalyzes the phosphorylation of incoming sugar substrates concomitant with their translocation across the cell membrane.</text>
</comment>
<dbReference type="InterPro" id="IPR003352">
    <property type="entry name" value="PTS_EIIC"/>
</dbReference>
<evidence type="ECO:0000256" key="1">
    <source>
        <dbReference type="ARBA" id="ARBA00004651"/>
    </source>
</evidence>
<dbReference type="GO" id="GO:0008982">
    <property type="term" value="F:protein-N(PI)-phosphohistidine-sugar phosphotransferase activity"/>
    <property type="evidence" value="ECO:0007669"/>
    <property type="project" value="UniProtKB-UniRule"/>
</dbReference>
<evidence type="ECO:0000256" key="5">
    <source>
        <dbReference type="ARBA" id="ARBA00022692"/>
    </source>
</evidence>
<dbReference type="InterPro" id="IPR004501">
    <property type="entry name" value="PTS_EIIC_3"/>
</dbReference>
<keyword evidence="4 8" id="KW-0762">Sugar transport</keyword>
<dbReference type="PANTHER" id="PTHR33989:SF4">
    <property type="entry name" value="PTS SYSTEM N,N'-DIACETYLCHITOBIOSE-SPECIFIC EIIC COMPONENT"/>
    <property type="match status" value="1"/>
</dbReference>
<evidence type="ECO:0000313" key="11">
    <source>
        <dbReference type="EMBL" id="KJQ63121.1"/>
    </source>
</evidence>
<dbReference type="AlphaFoldDB" id="A0AB34S7D4"/>
<dbReference type="PROSITE" id="PS51105">
    <property type="entry name" value="PTS_EIIC_TYPE_3"/>
    <property type="match status" value="1"/>
</dbReference>
<evidence type="ECO:0000256" key="2">
    <source>
        <dbReference type="ARBA" id="ARBA00022448"/>
    </source>
</evidence>
<feature type="transmembrane region" description="Helical" evidence="9">
    <location>
        <begin position="354"/>
        <end position="372"/>
    </location>
</feature>
<keyword evidence="6 9" id="KW-1133">Transmembrane helix</keyword>
<keyword evidence="5 9" id="KW-0812">Transmembrane</keyword>
<dbReference type="Pfam" id="PF02378">
    <property type="entry name" value="PTS_EIIC"/>
    <property type="match status" value="1"/>
</dbReference>
<evidence type="ECO:0000256" key="8">
    <source>
        <dbReference type="PIRNR" id="PIRNR006351"/>
    </source>
</evidence>
<feature type="transmembrane region" description="Helical" evidence="9">
    <location>
        <begin position="144"/>
        <end position="169"/>
    </location>
</feature>
<sequence>MIKQLEKFLVPLAEAIGKNKYLVSIRDGFLITTPLLIAGSIFLLIGEFPWPALNEWMGSVIVDQKAGTSLTAFIEKPSSATFSVMAIFAVIAIAYSFAKQMKTNKIFGSATAVMSWLLLMPYVVNGAAKVGGKDVPVSLAGIPLNWVGAKGIFIGIVVSFIAVHIYAFVEKKGWVIKMPAGVPPTVVESFAALIPATAVMTVFFFINLLFGFLGTNAFQVIFDILQAPLVNLGGTLGASLTAYFFNCLFWFFGINGGAIVGAVYSPVLATLSLENIEFFKSGVGTPHIINGQFQDLFAVFGGAGSTLSLIIAMLLFCRSKRITELGKLSLIPGIFGINEPIIFGLPMVLNPVMVVPFILTPLFNIVVSYTSMAMKLVPITNGVTIPWTTPPVISGFLATDWRGAVLQIVLITAGIFIYMPFIKVMDKQYLADEAKAVDVTTNDEIDLDNLSFDDL</sequence>
<feature type="transmembrane region" description="Helical" evidence="9">
    <location>
        <begin position="328"/>
        <end position="348"/>
    </location>
</feature>
<evidence type="ECO:0000256" key="3">
    <source>
        <dbReference type="ARBA" id="ARBA00022475"/>
    </source>
</evidence>
<dbReference type="GO" id="GO:0009401">
    <property type="term" value="P:phosphoenolpyruvate-dependent sugar phosphotransferase system"/>
    <property type="evidence" value="ECO:0007669"/>
    <property type="project" value="InterPro"/>
</dbReference>
<keyword evidence="7 8" id="KW-0472">Membrane</keyword>
<dbReference type="Proteomes" id="UP000033375">
    <property type="component" value="Unassembled WGS sequence"/>
</dbReference>
<feature type="transmembrane region" description="Helical" evidence="9">
    <location>
        <begin position="296"/>
        <end position="316"/>
    </location>
</feature>
<evidence type="ECO:0000313" key="12">
    <source>
        <dbReference type="Proteomes" id="UP000033375"/>
    </source>
</evidence>
<dbReference type="GO" id="GO:1901264">
    <property type="term" value="P:carbohydrate derivative transport"/>
    <property type="evidence" value="ECO:0007669"/>
    <property type="project" value="TreeGrafter"/>
</dbReference>
<gene>
    <name evidence="11" type="ORF">TZ88_01647</name>
</gene>
<feature type="transmembrane region" description="Helical" evidence="9">
    <location>
        <begin position="243"/>
        <end position="264"/>
    </location>
</feature>
<dbReference type="PANTHER" id="PTHR33989">
    <property type="match status" value="1"/>
</dbReference>